<feature type="compositionally biased region" description="Polar residues" evidence="1">
    <location>
        <begin position="25"/>
        <end position="39"/>
    </location>
</feature>
<organism evidence="2 3">
    <name type="scientific">Paratrimastix pyriformis</name>
    <dbReference type="NCBI Taxonomy" id="342808"/>
    <lineage>
        <taxon>Eukaryota</taxon>
        <taxon>Metamonada</taxon>
        <taxon>Preaxostyla</taxon>
        <taxon>Paratrimastigidae</taxon>
        <taxon>Paratrimastix</taxon>
    </lineage>
</organism>
<reference evidence="2" key="1">
    <citation type="journal article" date="2022" name="bioRxiv">
        <title>Genomics of Preaxostyla Flagellates Illuminates Evolutionary Transitions and the Path Towards Mitochondrial Loss.</title>
        <authorList>
            <person name="Novak L.V.F."/>
            <person name="Treitli S.C."/>
            <person name="Pyrih J."/>
            <person name="Halakuc P."/>
            <person name="Pipaliya S.V."/>
            <person name="Vacek V."/>
            <person name="Brzon O."/>
            <person name="Soukal P."/>
            <person name="Eme L."/>
            <person name="Dacks J.B."/>
            <person name="Karnkowska A."/>
            <person name="Elias M."/>
            <person name="Hampl V."/>
        </authorList>
    </citation>
    <scope>NUCLEOTIDE SEQUENCE</scope>
    <source>
        <strain evidence="2">RCP-MX</strain>
    </source>
</reference>
<comment type="caution">
    <text evidence="2">The sequence shown here is derived from an EMBL/GenBank/DDBJ whole genome shotgun (WGS) entry which is preliminary data.</text>
</comment>
<feature type="region of interest" description="Disordered" evidence="1">
    <location>
        <begin position="1"/>
        <end position="39"/>
    </location>
</feature>
<accession>A0ABQ8UC53</accession>
<proteinExistence type="predicted"/>
<sequence>MEPTALSKGQAQIPFARPLKESTRQTEPVNRSEALSTRSAQIVPHEANSKVAELTNRSDSPKHATSGRVTIFFCHNTVRHIISEHVFFSLFPCSPQPSQPSPARSSGCSAGFDATGINSSSEPAVILPVEYEGPHPLSAYILQSLAMKLVRGLKFQGRLALHVAPGAIFDHQAVAATLVGVFESEAPLLPPGSTVATATGSAVYFPEHWCSLSKTLPSTLPSFPKFPLEKDKREFSDLQLCYRRAFPVFHGRVNHGTNRLGPAGCLCHYVWDL</sequence>
<evidence type="ECO:0000313" key="3">
    <source>
        <dbReference type="Proteomes" id="UP001141327"/>
    </source>
</evidence>
<keyword evidence="3" id="KW-1185">Reference proteome</keyword>
<name>A0ABQ8UC53_9EUKA</name>
<dbReference type="Proteomes" id="UP001141327">
    <property type="component" value="Unassembled WGS sequence"/>
</dbReference>
<evidence type="ECO:0000256" key="1">
    <source>
        <dbReference type="SAM" id="MobiDB-lite"/>
    </source>
</evidence>
<dbReference type="EMBL" id="JAPMOS010000160">
    <property type="protein sequence ID" value="KAJ4454395.1"/>
    <property type="molecule type" value="Genomic_DNA"/>
</dbReference>
<protein>
    <submittedName>
        <fullName evidence="2">Uncharacterized protein</fullName>
    </submittedName>
</protein>
<gene>
    <name evidence="2" type="ORF">PAPYR_10902</name>
</gene>
<evidence type="ECO:0000313" key="2">
    <source>
        <dbReference type="EMBL" id="KAJ4454395.1"/>
    </source>
</evidence>